<dbReference type="InterPro" id="IPR005829">
    <property type="entry name" value="Sugar_transporter_CS"/>
</dbReference>
<organism evidence="7 8">
    <name type="scientific">Roseicella frigidaeris</name>
    <dbReference type="NCBI Taxonomy" id="2230885"/>
    <lineage>
        <taxon>Bacteria</taxon>
        <taxon>Pseudomonadati</taxon>
        <taxon>Pseudomonadota</taxon>
        <taxon>Alphaproteobacteria</taxon>
        <taxon>Acetobacterales</taxon>
        <taxon>Roseomonadaceae</taxon>
        <taxon>Roseicella</taxon>
    </lineage>
</organism>
<feature type="transmembrane region" description="Helical" evidence="5">
    <location>
        <begin position="265"/>
        <end position="286"/>
    </location>
</feature>
<dbReference type="EMBL" id="QLIX01000002">
    <property type="protein sequence ID" value="RAI60498.1"/>
    <property type="molecule type" value="Genomic_DNA"/>
</dbReference>
<evidence type="ECO:0000313" key="8">
    <source>
        <dbReference type="Proteomes" id="UP000249065"/>
    </source>
</evidence>
<keyword evidence="2 5" id="KW-0812">Transmembrane</keyword>
<dbReference type="InterPro" id="IPR011701">
    <property type="entry name" value="MFS"/>
</dbReference>
<dbReference type="PANTHER" id="PTHR23508">
    <property type="entry name" value="CARBOXYLIC ACID TRANSPORTER PROTEIN HOMOLOG"/>
    <property type="match status" value="1"/>
</dbReference>
<dbReference type="PROSITE" id="PS00216">
    <property type="entry name" value="SUGAR_TRANSPORT_1"/>
    <property type="match status" value="1"/>
</dbReference>
<feature type="transmembrane region" description="Helical" evidence="5">
    <location>
        <begin position="381"/>
        <end position="403"/>
    </location>
</feature>
<dbReference type="FunFam" id="1.20.1250.20:FF:000346">
    <property type="entry name" value="Transporter, major facilitator family"/>
    <property type="match status" value="1"/>
</dbReference>
<accession>A0A327MJZ8</accession>
<dbReference type="Pfam" id="PF07690">
    <property type="entry name" value="MFS_1"/>
    <property type="match status" value="1"/>
</dbReference>
<keyword evidence="4 5" id="KW-0472">Membrane</keyword>
<dbReference type="GO" id="GO:0005886">
    <property type="term" value="C:plasma membrane"/>
    <property type="evidence" value="ECO:0007669"/>
    <property type="project" value="TreeGrafter"/>
</dbReference>
<dbReference type="OrthoDB" id="5368493at2"/>
<sequence length="419" mass="45621">MFGWLRELNEKERKTMIGCLGGWSLDALDVQIFSFVIPTLLTLWGISRADAGMLGTVTLLVSALGGWLAGALSDRYGRVRVLQITILWYAFFTFLCGFAQDFNHLFIFRALQGLGFGAEWSAGAVLMGEVIRDRFRGRAVGFVQSGWAIGWGAAALLYTVIFALLPEETAWRTMFWIGLAPAALVFWVRKHVDEPDVFKAQQARLIESGRSPLSQLLVVLKPPYLSTTWKVALMVTGAQGGSYALSVWLPTFLRTERHLSVLNTGSYLLVHIVGAWFGFIVGAVLADAIGRKATFLISAIGSAISVVLYVTMPISDTVMLLLAAPLGFILYMMFSAMGPFLTELYPTEVRGSGQGFCYNVGRAFGALFPALVGFLSQRLGLGPAIAVFAAGAYGLMIIALLMLPETRGRDVRSIAMAGE</sequence>
<keyword evidence="8" id="KW-1185">Reference proteome</keyword>
<evidence type="ECO:0000256" key="4">
    <source>
        <dbReference type="ARBA" id="ARBA00023136"/>
    </source>
</evidence>
<comment type="subcellular location">
    <subcellularLocation>
        <location evidence="1">Membrane</location>
        <topology evidence="1">Multi-pass membrane protein</topology>
    </subcellularLocation>
</comment>
<evidence type="ECO:0000256" key="5">
    <source>
        <dbReference type="SAM" id="Phobius"/>
    </source>
</evidence>
<evidence type="ECO:0000256" key="2">
    <source>
        <dbReference type="ARBA" id="ARBA00022692"/>
    </source>
</evidence>
<dbReference type="Gene3D" id="1.20.1250.20">
    <property type="entry name" value="MFS general substrate transporter like domains"/>
    <property type="match status" value="2"/>
</dbReference>
<reference evidence="8" key="1">
    <citation type="submission" date="2018-06" db="EMBL/GenBank/DDBJ databases">
        <authorList>
            <person name="Khan S.A."/>
        </authorList>
    </citation>
    <scope>NUCLEOTIDE SEQUENCE [LARGE SCALE GENOMIC DNA]</scope>
    <source>
        <strain evidence="8">DB-1506</strain>
    </source>
</reference>
<evidence type="ECO:0000256" key="3">
    <source>
        <dbReference type="ARBA" id="ARBA00022989"/>
    </source>
</evidence>
<gene>
    <name evidence="7" type="ORF">DOO78_05435</name>
</gene>
<dbReference type="SUPFAM" id="SSF103473">
    <property type="entry name" value="MFS general substrate transporter"/>
    <property type="match status" value="1"/>
</dbReference>
<feature type="domain" description="Major facilitator superfamily (MFS) profile" evidence="6">
    <location>
        <begin position="15"/>
        <end position="407"/>
    </location>
</feature>
<comment type="caution">
    <text evidence="7">The sequence shown here is derived from an EMBL/GenBank/DDBJ whole genome shotgun (WGS) entry which is preliminary data.</text>
</comment>
<evidence type="ECO:0000313" key="7">
    <source>
        <dbReference type="EMBL" id="RAI60498.1"/>
    </source>
</evidence>
<dbReference type="Proteomes" id="UP000249065">
    <property type="component" value="Unassembled WGS sequence"/>
</dbReference>
<feature type="transmembrane region" description="Helical" evidence="5">
    <location>
        <begin position="51"/>
        <end position="69"/>
    </location>
</feature>
<protein>
    <submittedName>
        <fullName evidence="7">MFS transporter</fullName>
    </submittedName>
</protein>
<dbReference type="AlphaFoldDB" id="A0A327MJZ8"/>
<feature type="transmembrane region" description="Helical" evidence="5">
    <location>
        <begin position="231"/>
        <end position="253"/>
    </location>
</feature>
<feature type="transmembrane region" description="Helical" evidence="5">
    <location>
        <begin position="20"/>
        <end position="45"/>
    </location>
</feature>
<feature type="transmembrane region" description="Helical" evidence="5">
    <location>
        <begin position="356"/>
        <end position="375"/>
    </location>
</feature>
<proteinExistence type="predicted"/>
<feature type="transmembrane region" description="Helical" evidence="5">
    <location>
        <begin position="139"/>
        <end position="164"/>
    </location>
</feature>
<dbReference type="RefSeq" id="WP_111468684.1">
    <property type="nucleotide sequence ID" value="NZ_QLIX01000002.1"/>
</dbReference>
<dbReference type="PANTHER" id="PTHR23508:SF10">
    <property type="entry name" value="CARBOXYLIC ACID TRANSPORTER PROTEIN HOMOLOG"/>
    <property type="match status" value="1"/>
</dbReference>
<dbReference type="InterPro" id="IPR036259">
    <property type="entry name" value="MFS_trans_sf"/>
</dbReference>
<feature type="transmembrane region" description="Helical" evidence="5">
    <location>
        <begin position="293"/>
        <end position="312"/>
    </location>
</feature>
<dbReference type="GO" id="GO:0046943">
    <property type="term" value="F:carboxylic acid transmembrane transporter activity"/>
    <property type="evidence" value="ECO:0007669"/>
    <property type="project" value="TreeGrafter"/>
</dbReference>
<feature type="transmembrane region" description="Helical" evidence="5">
    <location>
        <begin position="81"/>
        <end position="100"/>
    </location>
</feature>
<evidence type="ECO:0000259" key="6">
    <source>
        <dbReference type="PROSITE" id="PS50850"/>
    </source>
</evidence>
<evidence type="ECO:0000256" key="1">
    <source>
        <dbReference type="ARBA" id="ARBA00004141"/>
    </source>
</evidence>
<dbReference type="InterPro" id="IPR020846">
    <property type="entry name" value="MFS_dom"/>
</dbReference>
<dbReference type="CDD" id="cd17371">
    <property type="entry name" value="MFS_MucK"/>
    <property type="match status" value="1"/>
</dbReference>
<dbReference type="PROSITE" id="PS00217">
    <property type="entry name" value="SUGAR_TRANSPORT_2"/>
    <property type="match status" value="1"/>
</dbReference>
<keyword evidence="3 5" id="KW-1133">Transmembrane helix</keyword>
<dbReference type="PROSITE" id="PS50850">
    <property type="entry name" value="MFS"/>
    <property type="match status" value="1"/>
</dbReference>
<feature type="transmembrane region" description="Helical" evidence="5">
    <location>
        <begin position="318"/>
        <end position="344"/>
    </location>
</feature>
<name>A0A327MJZ8_9PROT</name>